<evidence type="ECO:0000313" key="10">
    <source>
        <dbReference type="Proteomes" id="UP000320390"/>
    </source>
</evidence>
<gene>
    <name evidence="9" type="ORF">Poly30_35970</name>
</gene>
<accession>A0A518EVG4</accession>
<organism evidence="9 10">
    <name type="scientific">Saltatorellus ferox</name>
    <dbReference type="NCBI Taxonomy" id="2528018"/>
    <lineage>
        <taxon>Bacteria</taxon>
        <taxon>Pseudomonadati</taxon>
        <taxon>Planctomycetota</taxon>
        <taxon>Planctomycetia</taxon>
        <taxon>Planctomycetia incertae sedis</taxon>
        <taxon>Saltatorellus</taxon>
    </lineage>
</organism>
<keyword evidence="6 8" id="KW-0472">Membrane</keyword>
<keyword evidence="7" id="KW-0813">Transport</keyword>
<evidence type="ECO:0000256" key="5">
    <source>
        <dbReference type="ARBA" id="ARBA00022989"/>
    </source>
</evidence>
<proteinExistence type="inferred from homology"/>
<dbReference type="Gene3D" id="3.30.420.270">
    <property type="match status" value="1"/>
</dbReference>
<dbReference type="RefSeq" id="WP_145200064.1">
    <property type="nucleotide sequence ID" value="NZ_CP036434.1"/>
</dbReference>
<dbReference type="AlphaFoldDB" id="A0A518EVG4"/>
<dbReference type="Proteomes" id="UP000320390">
    <property type="component" value="Chromosome"/>
</dbReference>
<evidence type="ECO:0000256" key="3">
    <source>
        <dbReference type="ARBA" id="ARBA00022475"/>
    </source>
</evidence>
<dbReference type="GO" id="GO:0005886">
    <property type="term" value="C:plasma membrane"/>
    <property type="evidence" value="ECO:0007669"/>
    <property type="project" value="UniProtKB-SubCell"/>
</dbReference>
<evidence type="ECO:0000256" key="6">
    <source>
        <dbReference type="ARBA" id="ARBA00023136"/>
    </source>
</evidence>
<keyword evidence="10" id="KW-1185">Reference proteome</keyword>
<dbReference type="GO" id="GO:0022857">
    <property type="term" value="F:transmembrane transporter activity"/>
    <property type="evidence" value="ECO:0007669"/>
    <property type="project" value="InterPro"/>
</dbReference>
<keyword evidence="4 7" id="KW-0812">Transmembrane</keyword>
<feature type="transmembrane region" description="Helical" evidence="8">
    <location>
        <begin position="15"/>
        <end position="33"/>
    </location>
</feature>
<comment type="similarity">
    <text evidence="2 7">Belongs to the ExbD/TolR family.</text>
</comment>
<evidence type="ECO:0000256" key="8">
    <source>
        <dbReference type="SAM" id="Phobius"/>
    </source>
</evidence>
<dbReference type="InterPro" id="IPR003400">
    <property type="entry name" value="ExbD"/>
</dbReference>
<keyword evidence="5 8" id="KW-1133">Transmembrane helix</keyword>
<sequence length="159" mass="16454">MTSSNAEPSSGPGQAALTPLLDTLFLLLFAVLASSDGKAAREDATQEIQVELPSVEDDGTAEASASDVAPIVVTIDADGAVTVGEAAFSVAEPGDLGAALAGFDPVASVEIRAHADARHAVVVEVLHELRQAGRLDVRFVATRREVEAPRAARQERSGR</sequence>
<dbReference type="GO" id="GO:0015031">
    <property type="term" value="P:protein transport"/>
    <property type="evidence" value="ECO:0007669"/>
    <property type="project" value="UniProtKB-KW"/>
</dbReference>
<protein>
    <submittedName>
        <fullName evidence="9">Biopolymer transport protein ExbD/TolR</fullName>
    </submittedName>
</protein>
<keyword evidence="7" id="KW-0653">Protein transport</keyword>
<name>A0A518EVG4_9BACT</name>
<comment type="subcellular location">
    <subcellularLocation>
        <location evidence="1">Cell membrane</location>
        <topology evidence="1">Single-pass membrane protein</topology>
    </subcellularLocation>
    <subcellularLocation>
        <location evidence="7">Cell membrane</location>
        <topology evidence="7">Single-pass type II membrane protein</topology>
    </subcellularLocation>
</comment>
<keyword evidence="3" id="KW-1003">Cell membrane</keyword>
<evidence type="ECO:0000256" key="7">
    <source>
        <dbReference type="RuleBase" id="RU003879"/>
    </source>
</evidence>
<dbReference type="Pfam" id="PF02472">
    <property type="entry name" value="ExbD"/>
    <property type="match status" value="1"/>
</dbReference>
<evidence type="ECO:0000256" key="1">
    <source>
        <dbReference type="ARBA" id="ARBA00004162"/>
    </source>
</evidence>
<dbReference type="EMBL" id="CP036434">
    <property type="protein sequence ID" value="QDV08061.1"/>
    <property type="molecule type" value="Genomic_DNA"/>
</dbReference>
<reference evidence="9 10" key="1">
    <citation type="submission" date="2019-02" db="EMBL/GenBank/DDBJ databases">
        <title>Deep-cultivation of Planctomycetes and their phenomic and genomic characterization uncovers novel biology.</title>
        <authorList>
            <person name="Wiegand S."/>
            <person name="Jogler M."/>
            <person name="Boedeker C."/>
            <person name="Pinto D."/>
            <person name="Vollmers J."/>
            <person name="Rivas-Marin E."/>
            <person name="Kohn T."/>
            <person name="Peeters S.H."/>
            <person name="Heuer A."/>
            <person name="Rast P."/>
            <person name="Oberbeckmann S."/>
            <person name="Bunk B."/>
            <person name="Jeske O."/>
            <person name="Meyerdierks A."/>
            <person name="Storesund J.E."/>
            <person name="Kallscheuer N."/>
            <person name="Luecker S."/>
            <person name="Lage O.M."/>
            <person name="Pohl T."/>
            <person name="Merkel B.J."/>
            <person name="Hornburger P."/>
            <person name="Mueller R.-W."/>
            <person name="Bruemmer F."/>
            <person name="Labrenz M."/>
            <person name="Spormann A.M."/>
            <person name="Op den Camp H."/>
            <person name="Overmann J."/>
            <person name="Amann R."/>
            <person name="Jetten M.S.M."/>
            <person name="Mascher T."/>
            <person name="Medema M.H."/>
            <person name="Devos D.P."/>
            <person name="Kaster A.-K."/>
            <person name="Ovreas L."/>
            <person name="Rohde M."/>
            <person name="Galperin M.Y."/>
            <person name="Jogler C."/>
        </authorList>
    </citation>
    <scope>NUCLEOTIDE SEQUENCE [LARGE SCALE GENOMIC DNA]</scope>
    <source>
        <strain evidence="9 10">Poly30</strain>
    </source>
</reference>
<evidence type="ECO:0000256" key="2">
    <source>
        <dbReference type="ARBA" id="ARBA00005811"/>
    </source>
</evidence>
<evidence type="ECO:0000256" key="4">
    <source>
        <dbReference type="ARBA" id="ARBA00022692"/>
    </source>
</evidence>
<evidence type="ECO:0000313" key="9">
    <source>
        <dbReference type="EMBL" id="QDV08061.1"/>
    </source>
</evidence>